<dbReference type="AlphaFoldDB" id="A0A1I7WEU8"/>
<evidence type="ECO:0000313" key="2">
    <source>
        <dbReference type="WBParaSite" id="Hba_03481"/>
    </source>
</evidence>
<proteinExistence type="predicted"/>
<evidence type="ECO:0000313" key="1">
    <source>
        <dbReference type="Proteomes" id="UP000095283"/>
    </source>
</evidence>
<reference evidence="2" key="1">
    <citation type="submission" date="2016-11" db="UniProtKB">
        <authorList>
            <consortium name="WormBaseParasite"/>
        </authorList>
    </citation>
    <scope>IDENTIFICATION</scope>
</reference>
<dbReference type="WBParaSite" id="Hba_03481">
    <property type="protein sequence ID" value="Hba_03481"/>
    <property type="gene ID" value="Hba_03481"/>
</dbReference>
<name>A0A1I7WEU8_HETBA</name>
<dbReference type="Proteomes" id="UP000095283">
    <property type="component" value="Unplaced"/>
</dbReference>
<keyword evidence="1" id="KW-1185">Reference proteome</keyword>
<sequence length="236" mass="27423">MASLPFRTRERLGYKHLILYFIDLNSSHYFLIMSSILFNITDFQVPVCRLSEDLASLFESRIFSDCTLVEIASKRSTFIVIVFLYNLGIFICMNKKNGHLAIELLASLISEGILLNNSTEAMYTFQKLDCGFLHFCFLMCRKTYIYSQVILDGFSLSREQSLPKKTYKEISDIQINTICYGKRHNDQRHHADMKDLTIIWLTCNINRSISDIFVSFAPTYDAAQLKYFTCSIFSHR</sequence>
<protein>
    <submittedName>
        <fullName evidence="2">Uncharacterized protein</fullName>
    </submittedName>
</protein>
<organism evidence="1 2">
    <name type="scientific">Heterorhabditis bacteriophora</name>
    <name type="common">Entomopathogenic nematode worm</name>
    <dbReference type="NCBI Taxonomy" id="37862"/>
    <lineage>
        <taxon>Eukaryota</taxon>
        <taxon>Metazoa</taxon>
        <taxon>Ecdysozoa</taxon>
        <taxon>Nematoda</taxon>
        <taxon>Chromadorea</taxon>
        <taxon>Rhabditida</taxon>
        <taxon>Rhabditina</taxon>
        <taxon>Rhabditomorpha</taxon>
        <taxon>Strongyloidea</taxon>
        <taxon>Heterorhabditidae</taxon>
        <taxon>Heterorhabditis</taxon>
    </lineage>
</organism>
<accession>A0A1I7WEU8</accession>